<reference evidence="5 6" key="1">
    <citation type="journal article" date="2019" name="Int. J. Syst. Evol. Microbiol.">
        <title>The Global Catalogue of Microorganisms (GCM) 10K type strain sequencing project: providing services to taxonomists for standard genome sequencing and annotation.</title>
        <authorList>
            <consortium name="The Broad Institute Genomics Platform"/>
            <consortium name="The Broad Institute Genome Sequencing Center for Infectious Disease"/>
            <person name="Wu L."/>
            <person name="Ma J."/>
        </authorList>
    </citation>
    <scope>NUCLEOTIDE SEQUENCE [LARGE SCALE GENOMIC DNA]</scope>
    <source>
        <strain evidence="5 6">JCM 14330</strain>
    </source>
</reference>
<evidence type="ECO:0000256" key="3">
    <source>
        <dbReference type="ARBA" id="ARBA00023163"/>
    </source>
</evidence>
<sequence>MGRHTYPYDVDAEPTLYNERSFLKREALERWAGFPLGYNLADGTLHNPARYRAHPSLACIATGWAEASMLCNGKPFQLKTDPGSIGLFAPHTEIERCWWHSANAERVVIELDMSELNPAMMLDDEVLDVPLDLNLQFYDGQLLQVMVAIAKEVEQGCPNGPLYAQSLCLGLALYLRRRFSSRPLSRTFDKGRLTSRQLRAIDEYIRETMGADITVDALAASTGLSKPHFMKLFRMTTGTSPYQYVLRARVEAAVVLMKNGEPLATVARKAGFSSQSHFSAVFAKYMGMPPKRYLSSVIDKSRRWSGEEDSDGGPASA</sequence>
<evidence type="ECO:0000313" key="6">
    <source>
        <dbReference type="Proteomes" id="UP001501706"/>
    </source>
</evidence>
<dbReference type="RefSeq" id="WP_279819322.1">
    <property type="nucleotide sequence ID" value="NZ_BAAAEN010000008.1"/>
</dbReference>
<keyword evidence="3" id="KW-0804">Transcription</keyword>
<dbReference type="SMART" id="SM00342">
    <property type="entry name" value="HTH_ARAC"/>
    <property type="match status" value="1"/>
</dbReference>
<dbReference type="Pfam" id="PF12833">
    <property type="entry name" value="HTH_18"/>
    <property type="match status" value="1"/>
</dbReference>
<name>A0ABN1BV08_9BURK</name>
<protein>
    <recommendedName>
        <fullName evidence="4">HTH araC/xylS-type domain-containing protein</fullName>
    </recommendedName>
</protein>
<dbReference type="PROSITE" id="PS00041">
    <property type="entry name" value="HTH_ARAC_FAMILY_1"/>
    <property type="match status" value="1"/>
</dbReference>
<evidence type="ECO:0000313" key="5">
    <source>
        <dbReference type="EMBL" id="GAA0506203.1"/>
    </source>
</evidence>
<gene>
    <name evidence="5" type="ORF">GCM10009097_24050</name>
</gene>
<dbReference type="InterPro" id="IPR009057">
    <property type="entry name" value="Homeodomain-like_sf"/>
</dbReference>
<dbReference type="PRINTS" id="PR00032">
    <property type="entry name" value="HTHARAC"/>
</dbReference>
<dbReference type="EMBL" id="BAAAEN010000008">
    <property type="protein sequence ID" value="GAA0506203.1"/>
    <property type="molecule type" value="Genomic_DNA"/>
</dbReference>
<dbReference type="SUPFAM" id="SSF46689">
    <property type="entry name" value="Homeodomain-like"/>
    <property type="match status" value="2"/>
</dbReference>
<dbReference type="Proteomes" id="UP001501706">
    <property type="component" value="Unassembled WGS sequence"/>
</dbReference>
<dbReference type="PROSITE" id="PS01124">
    <property type="entry name" value="HTH_ARAC_FAMILY_2"/>
    <property type="match status" value="1"/>
</dbReference>
<proteinExistence type="predicted"/>
<evidence type="ECO:0000256" key="1">
    <source>
        <dbReference type="ARBA" id="ARBA00023015"/>
    </source>
</evidence>
<accession>A0ABN1BV08</accession>
<dbReference type="InterPro" id="IPR018062">
    <property type="entry name" value="HTH_AraC-typ_CS"/>
</dbReference>
<dbReference type="PANTHER" id="PTHR46796:SF6">
    <property type="entry name" value="ARAC SUBFAMILY"/>
    <property type="match status" value="1"/>
</dbReference>
<feature type="domain" description="HTH araC/xylS-type" evidence="4">
    <location>
        <begin position="199"/>
        <end position="296"/>
    </location>
</feature>
<dbReference type="InterPro" id="IPR020449">
    <property type="entry name" value="Tscrpt_reg_AraC-type_HTH"/>
</dbReference>
<dbReference type="InterPro" id="IPR018060">
    <property type="entry name" value="HTH_AraC"/>
</dbReference>
<dbReference type="Gene3D" id="1.10.10.60">
    <property type="entry name" value="Homeodomain-like"/>
    <property type="match status" value="2"/>
</dbReference>
<comment type="caution">
    <text evidence="5">The sequence shown here is derived from an EMBL/GenBank/DDBJ whole genome shotgun (WGS) entry which is preliminary data.</text>
</comment>
<dbReference type="PANTHER" id="PTHR46796">
    <property type="entry name" value="HTH-TYPE TRANSCRIPTIONAL ACTIVATOR RHAS-RELATED"/>
    <property type="match status" value="1"/>
</dbReference>
<keyword evidence="6" id="KW-1185">Reference proteome</keyword>
<keyword evidence="1" id="KW-0805">Transcription regulation</keyword>
<evidence type="ECO:0000256" key="2">
    <source>
        <dbReference type="ARBA" id="ARBA00023125"/>
    </source>
</evidence>
<keyword evidence="2" id="KW-0238">DNA-binding</keyword>
<organism evidence="5 6">
    <name type="scientific">Pigmentiphaga daeguensis</name>
    <dbReference type="NCBI Taxonomy" id="414049"/>
    <lineage>
        <taxon>Bacteria</taxon>
        <taxon>Pseudomonadati</taxon>
        <taxon>Pseudomonadota</taxon>
        <taxon>Betaproteobacteria</taxon>
        <taxon>Burkholderiales</taxon>
        <taxon>Alcaligenaceae</taxon>
        <taxon>Pigmentiphaga</taxon>
    </lineage>
</organism>
<dbReference type="InterPro" id="IPR050204">
    <property type="entry name" value="AraC_XylS_family_regulators"/>
</dbReference>
<evidence type="ECO:0000259" key="4">
    <source>
        <dbReference type="PROSITE" id="PS01124"/>
    </source>
</evidence>